<comment type="caution">
    <text evidence="2">The sequence shown here is derived from an EMBL/GenBank/DDBJ whole genome shotgun (WGS) entry which is preliminary data.</text>
</comment>
<proteinExistence type="predicted"/>
<keyword evidence="4" id="KW-1185">Reference proteome</keyword>
<sequence length="1316" mass="145033">MVAFLQGLVTNGKSKGGAKNTLCALKFVATLMGWQNWVDMLSKPVVTVWCDSSMSRQARKEALPLPLSVIAAFEARIHEDLAVGATQETMALVAFLVMFWGALRFSDLQQVERDSLQIENSIARGRCYRCKSAKDGMPFGLLCFGIFSTWDAGLRRLCEAMKECDFLLAGPRGQATGTLHRMQKLRCSLGLCVPVLLLGPKVSLLVEPQVCSLGLCVPVLLVGPCVPLLVEPQVLLGTVVPVFCWWSFKYCFHFLCAAMDSAASFAALCAKVKLAEKVCAALEPLGFKSPAEFYWALKDGADDTIEAILDAAGIDLSSAPSKLQCVEAGRLRRLLSECKLMCEAPQPGPPTPAEKMAPSLLGMDVGPRLSGDVLQQLWSEFAKKYPAEVVEGDARPGKALVQMVYAQKCQQELKYIPWKRILSEAQADRVKQGSTKRDRSFLDLLADAAGHADPPEQEPSPSPFGVQRLLMLRAVAWALIGWCHLGGARRLVHAFMELYGAHGLHAVGLRGPSLVEAEAADGEICRQLNALLGAGFSLDQALHELVAVRNCLHIWLQPKPKLLPQSDLYNKKGKRPLPQPAGKSAKIKNAHTPGLEAPRAKKVCFAFKKSGKCDNPSVCHRQPPAEAEVMTRFESLAMEWRLVPCLMAHVSNPTDAELLSAEEVLHLREEIVGFLRNHGFSCNGDVEPNQPFLLSVWQALAKMTVDVDPHLPNILSEGVPTGIESPISPSGVWDAVDFDGMAPEPELVPCDLLVHLEPWRSAAEDLPLAKQLLQKDIDAGCLMHLRGGEAEAKERWGDKIAAGKLGLVKIPGKKPRLIGDATVSGANSRCVILEKIRLSTLSCVQRVASATPLDKLFSAFSFDIRGAHKLIRVRPAEQGYSTFVLDGEWYTYRTCFFGCRWAAYWFSRASSFLVRLLHRWVWIPHALWVYVDDGLLLLPADVAPLVATTSLMFLLSIGMPISWEKLQLGSAISWIGWDFHFSNATVCLPNAKKQKLQQLLSCLLVENRRVERKLVEQAIGLLLWYCGGASWLKPWLQCLYNLLFKPLCVFRALLPAQFECMRGSLDPNLRLKHSFSQWDLQQGWKLHSVSNCAVRALSDVPLQTPRLKRGAIDCVFYDYSSAKVRTNKISIDAVEHGFGAADAFADSSSCGVGGWWCPSHVAPSPQTVLWFSIQFRAKDLPAWLQSENLQSFIASFEALAQLLLLLGRLRHFTHPGNATVVLQQLCDNNGVVALTRKQLTMKAPMCYVLQAIGFYCCQHGVSLSSQHGAGVRNEWADALSRGCYENFNAANRMEFDVCSILEKPWNGAGHTACGKL</sequence>
<name>A0A9P1G9G3_9DINO</name>
<dbReference type="InterPro" id="IPR052055">
    <property type="entry name" value="Hepadnavirus_pol/RT"/>
</dbReference>
<dbReference type="PANTHER" id="PTHR33050">
    <property type="entry name" value="REVERSE TRANSCRIPTASE DOMAIN-CONTAINING PROTEIN"/>
    <property type="match status" value="1"/>
</dbReference>
<protein>
    <submittedName>
        <fullName evidence="2">Uncharacterized protein</fullName>
    </submittedName>
</protein>
<dbReference type="PANTHER" id="PTHR33050:SF7">
    <property type="entry name" value="RIBONUCLEASE H"/>
    <property type="match status" value="1"/>
</dbReference>
<evidence type="ECO:0000313" key="2">
    <source>
        <dbReference type="EMBL" id="CAI4005875.1"/>
    </source>
</evidence>
<dbReference type="OrthoDB" id="411122at2759"/>
<reference evidence="2" key="1">
    <citation type="submission" date="2022-10" db="EMBL/GenBank/DDBJ databases">
        <authorList>
            <person name="Chen Y."/>
            <person name="Dougan E. K."/>
            <person name="Chan C."/>
            <person name="Rhodes N."/>
            <person name="Thang M."/>
        </authorList>
    </citation>
    <scope>NUCLEOTIDE SEQUENCE</scope>
</reference>
<gene>
    <name evidence="2" type="ORF">C1SCF055_LOCUS31562</name>
</gene>
<dbReference type="InterPro" id="IPR043502">
    <property type="entry name" value="DNA/RNA_pol_sf"/>
</dbReference>
<reference evidence="3 4" key="2">
    <citation type="submission" date="2024-05" db="EMBL/GenBank/DDBJ databases">
        <authorList>
            <person name="Chen Y."/>
            <person name="Shah S."/>
            <person name="Dougan E. K."/>
            <person name="Thang M."/>
            <person name="Chan C."/>
        </authorList>
    </citation>
    <scope>NUCLEOTIDE SEQUENCE [LARGE SCALE GENOMIC DNA]</scope>
</reference>
<dbReference type="EMBL" id="CAMXCT010003713">
    <property type="protein sequence ID" value="CAI4005875.1"/>
    <property type="molecule type" value="Genomic_DNA"/>
</dbReference>
<feature type="region of interest" description="Disordered" evidence="1">
    <location>
        <begin position="566"/>
        <end position="591"/>
    </location>
</feature>
<evidence type="ECO:0000313" key="4">
    <source>
        <dbReference type="Proteomes" id="UP001152797"/>
    </source>
</evidence>
<accession>A0A9P1G9G3</accession>
<evidence type="ECO:0000313" key="3">
    <source>
        <dbReference type="EMBL" id="CAL4793187.1"/>
    </source>
</evidence>
<dbReference type="SUPFAM" id="SSF56672">
    <property type="entry name" value="DNA/RNA polymerases"/>
    <property type="match status" value="1"/>
</dbReference>
<dbReference type="EMBL" id="CAMXCT030003713">
    <property type="protein sequence ID" value="CAL4793187.1"/>
    <property type="molecule type" value="Genomic_DNA"/>
</dbReference>
<organism evidence="2">
    <name type="scientific">Cladocopium goreaui</name>
    <dbReference type="NCBI Taxonomy" id="2562237"/>
    <lineage>
        <taxon>Eukaryota</taxon>
        <taxon>Sar</taxon>
        <taxon>Alveolata</taxon>
        <taxon>Dinophyceae</taxon>
        <taxon>Suessiales</taxon>
        <taxon>Symbiodiniaceae</taxon>
        <taxon>Cladocopium</taxon>
    </lineage>
</organism>
<evidence type="ECO:0000256" key="1">
    <source>
        <dbReference type="SAM" id="MobiDB-lite"/>
    </source>
</evidence>
<dbReference type="EMBL" id="CAMXCT020003713">
    <property type="protein sequence ID" value="CAL1159250.1"/>
    <property type="molecule type" value="Genomic_DNA"/>
</dbReference>
<dbReference type="Proteomes" id="UP001152797">
    <property type="component" value="Unassembled WGS sequence"/>
</dbReference>